<evidence type="ECO:0000313" key="2">
    <source>
        <dbReference type="EMBL" id="CAB4193069.1"/>
    </source>
</evidence>
<gene>
    <name evidence="1" type="ORF">UFOVP1119_38</name>
    <name evidence="2" type="ORF">UFOVP1238_12</name>
</gene>
<name>A0A6J5R822_9CAUD</name>
<proteinExistence type="predicted"/>
<accession>A0A6J5R822</accession>
<dbReference type="EMBL" id="LR797076">
    <property type="protein sequence ID" value="CAB4185364.1"/>
    <property type="molecule type" value="Genomic_DNA"/>
</dbReference>
<evidence type="ECO:0000313" key="1">
    <source>
        <dbReference type="EMBL" id="CAB4185364.1"/>
    </source>
</evidence>
<sequence>MTFQSESKKSGDHFEDIVMSELETNGYQNIKKNVYIPEAGVEVDFLADGHYIEAKGGYEGDKKRPGAKRTDSVKKAIANGALIKATIPNANYKVYFSSRPIPGSSSDVMIRVALEHKIIDDVIYIEQEVELFDQLFGTIDWTIEKAGSDE</sequence>
<dbReference type="EMBL" id="LR797198">
    <property type="protein sequence ID" value="CAB4193069.1"/>
    <property type="molecule type" value="Genomic_DNA"/>
</dbReference>
<organism evidence="2">
    <name type="scientific">uncultured Caudovirales phage</name>
    <dbReference type="NCBI Taxonomy" id="2100421"/>
    <lineage>
        <taxon>Viruses</taxon>
        <taxon>Duplodnaviria</taxon>
        <taxon>Heunggongvirae</taxon>
        <taxon>Uroviricota</taxon>
        <taxon>Caudoviricetes</taxon>
        <taxon>Peduoviridae</taxon>
        <taxon>Maltschvirus</taxon>
        <taxon>Maltschvirus maltsch</taxon>
    </lineage>
</organism>
<reference evidence="2" key="1">
    <citation type="submission" date="2020-05" db="EMBL/GenBank/DDBJ databases">
        <authorList>
            <person name="Chiriac C."/>
            <person name="Salcher M."/>
            <person name="Ghai R."/>
            <person name="Kavagutti S V."/>
        </authorList>
    </citation>
    <scope>NUCLEOTIDE SEQUENCE</scope>
</reference>
<protein>
    <submittedName>
        <fullName evidence="2">Uncharacterized protein</fullName>
    </submittedName>
</protein>